<dbReference type="EMBL" id="NKXS01000098">
    <property type="protein sequence ID" value="PIN26406.1"/>
    <property type="molecule type" value="Genomic_DNA"/>
</dbReference>
<accession>A0A2G9I9H5</accession>
<dbReference type="InterPro" id="IPR053192">
    <property type="entry name" value="Vacuole_Formation_Reg"/>
</dbReference>
<protein>
    <recommendedName>
        <fullName evidence="2">DC1 domain-containing protein</fullName>
    </recommendedName>
</protein>
<keyword evidence="1" id="KW-0677">Repeat</keyword>
<keyword evidence="4" id="KW-1185">Reference proteome</keyword>
<proteinExistence type="predicted"/>
<dbReference type="STRING" id="429701.A0A2G9I9H5"/>
<comment type="caution">
    <text evidence="3">The sequence shown here is derived from an EMBL/GenBank/DDBJ whole genome shotgun (WGS) entry which is preliminary data.</text>
</comment>
<dbReference type="PANTHER" id="PTHR32410:SF215">
    <property type="entry name" value="DC1 DOMAIN-CONTAINING PROTEIN"/>
    <property type="match status" value="1"/>
</dbReference>
<evidence type="ECO:0000259" key="2">
    <source>
        <dbReference type="Pfam" id="PF03107"/>
    </source>
</evidence>
<dbReference type="InterPro" id="IPR004146">
    <property type="entry name" value="DC1"/>
</dbReference>
<dbReference type="OrthoDB" id="893600at2759"/>
<sequence length="565" mass="64821">MEDVLERYSLHEHPLIYNDDQQEAWCCSACGLPLLSSPSYRCNNDDCNFFLHEACKQLPQELKIMSGKRREIIVDALCAPCRLEIKSRHDSHHEHELVVMRKEARLICDACGEEHKGLFFSCKLCDFYIYKDCAVLPRVIDSGVHDHLLVFSYSAFGAVFPAHAKAYDYCKICGQPFSRAAAYYCRLCSVVIHLKCAIFLAKDSVYQPVQLPLKDGAAKSSFICAMLNKKGIEKNKEDDKLSIEEYHEHPLIFHEKINTNDDHKDYSSSLCNACIQPVVNSHPFYRCRKPECDFLLHKDCADLPSQINLELMSFSHKSSPGFKQIANVPLSIFECYFCGHNCSGFRYEFNIDEHYEPYKSSLTHQGIADVECASIPRMIKHRLHHREHLLSLIPDVKLSSACCSGTKDFKSPIVYRCISCEFQIHIMCAFLPEKINHKFDKHPLQLSKGYVGLVSDSEHCFCEICEDCIDTHYWFYHCMTCDQFFHIKCIPSVGLLSKIKFGVALEIPCHLPGHPVTFTRMLNIGDQRCGECKESIQGFTDEGAFKCSKCCCWFHFKCAFPRFEI</sequence>
<name>A0A2G9I9H5_9LAMI</name>
<dbReference type="InterPro" id="IPR046349">
    <property type="entry name" value="C1-like_sf"/>
</dbReference>
<dbReference type="PANTHER" id="PTHR32410">
    <property type="entry name" value="CYSTEINE/HISTIDINE-RICH C1 DOMAIN FAMILY PROTEIN"/>
    <property type="match status" value="1"/>
</dbReference>
<feature type="domain" description="DC1" evidence="2">
    <location>
        <begin position="91"/>
        <end position="134"/>
    </location>
</feature>
<organism evidence="3 4">
    <name type="scientific">Handroanthus impetiginosus</name>
    <dbReference type="NCBI Taxonomy" id="429701"/>
    <lineage>
        <taxon>Eukaryota</taxon>
        <taxon>Viridiplantae</taxon>
        <taxon>Streptophyta</taxon>
        <taxon>Embryophyta</taxon>
        <taxon>Tracheophyta</taxon>
        <taxon>Spermatophyta</taxon>
        <taxon>Magnoliopsida</taxon>
        <taxon>eudicotyledons</taxon>
        <taxon>Gunneridae</taxon>
        <taxon>Pentapetalae</taxon>
        <taxon>asterids</taxon>
        <taxon>lamiids</taxon>
        <taxon>Lamiales</taxon>
        <taxon>Bignoniaceae</taxon>
        <taxon>Crescentiina</taxon>
        <taxon>Tabebuia alliance</taxon>
        <taxon>Handroanthus</taxon>
    </lineage>
</organism>
<dbReference type="Pfam" id="PF03107">
    <property type="entry name" value="C1_2"/>
    <property type="match status" value="4"/>
</dbReference>
<dbReference type="SUPFAM" id="SSF57889">
    <property type="entry name" value="Cysteine-rich domain"/>
    <property type="match status" value="5"/>
</dbReference>
<feature type="domain" description="DC1" evidence="2">
    <location>
        <begin position="440"/>
        <end position="490"/>
    </location>
</feature>
<feature type="domain" description="DC1" evidence="2">
    <location>
        <begin position="246"/>
        <end position="301"/>
    </location>
</feature>
<evidence type="ECO:0000313" key="4">
    <source>
        <dbReference type="Proteomes" id="UP000231279"/>
    </source>
</evidence>
<evidence type="ECO:0000313" key="3">
    <source>
        <dbReference type="EMBL" id="PIN26406.1"/>
    </source>
</evidence>
<reference evidence="4" key="1">
    <citation type="journal article" date="2018" name="Gigascience">
        <title>Genome assembly of the Pink Ipe (Handroanthus impetiginosus, Bignoniaceae), a highly valued, ecologically keystone Neotropical timber forest tree.</title>
        <authorList>
            <person name="Silva-Junior O.B."/>
            <person name="Grattapaglia D."/>
            <person name="Novaes E."/>
            <person name="Collevatti R.G."/>
        </authorList>
    </citation>
    <scope>NUCLEOTIDE SEQUENCE [LARGE SCALE GENOMIC DNA]</scope>
    <source>
        <strain evidence="4">cv. UFG-1</strain>
    </source>
</reference>
<evidence type="ECO:0000256" key="1">
    <source>
        <dbReference type="ARBA" id="ARBA00022737"/>
    </source>
</evidence>
<dbReference type="AlphaFoldDB" id="A0A2G9I9H5"/>
<gene>
    <name evidence="3" type="ORF">CDL12_00841</name>
</gene>
<dbReference type="Proteomes" id="UP000231279">
    <property type="component" value="Unassembled WGS sequence"/>
</dbReference>
<feature type="domain" description="DC1" evidence="2">
    <location>
        <begin position="10"/>
        <end position="55"/>
    </location>
</feature>